<reference evidence="1 2" key="1">
    <citation type="journal article" date="2021" name="DNA Res.">
        <title>Genome analysis of Candida subhashii reveals its hybrid nature and dual mitochondrial genome conformations.</title>
        <authorList>
            <person name="Mixao V."/>
            <person name="Hegedusova E."/>
            <person name="Saus E."/>
            <person name="Pryszcz L.P."/>
            <person name="Cillingova A."/>
            <person name="Nosek J."/>
            <person name="Gabaldon T."/>
        </authorList>
    </citation>
    <scope>NUCLEOTIDE SEQUENCE [LARGE SCALE GENOMIC DNA]</scope>
    <source>
        <strain evidence="1 2">CBS 10753</strain>
    </source>
</reference>
<protein>
    <submittedName>
        <fullName evidence="1">Uncharacterized protein</fullName>
    </submittedName>
</protein>
<dbReference type="Proteomes" id="UP000694255">
    <property type="component" value="Unassembled WGS sequence"/>
</dbReference>
<evidence type="ECO:0000313" key="1">
    <source>
        <dbReference type="EMBL" id="KAG7663254.1"/>
    </source>
</evidence>
<dbReference type="RefSeq" id="XP_049263486.1">
    <property type="nucleotide sequence ID" value="XM_049407090.1"/>
</dbReference>
<keyword evidence="2" id="KW-1185">Reference proteome</keyword>
<dbReference type="GeneID" id="73470055"/>
<organism evidence="1 2">
    <name type="scientific">[Candida] subhashii</name>
    <dbReference type="NCBI Taxonomy" id="561895"/>
    <lineage>
        <taxon>Eukaryota</taxon>
        <taxon>Fungi</taxon>
        <taxon>Dikarya</taxon>
        <taxon>Ascomycota</taxon>
        <taxon>Saccharomycotina</taxon>
        <taxon>Pichiomycetes</taxon>
        <taxon>Debaryomycetaceae</taxon>
        <taxon>Spathaspora</taxon>
    </lineage>
</organism>
<evidence type="ECO:0000313" key="2">
    <source>
        <dbReference type="Proteomes" id="UP000694255"/>
    </source>
</evidence>
<comment type="caution">
    <text evidence="1">The sequence shown here is derived from an EMBL/GenBank/DDBJ whole genome shotgun (WGS) entry which is preliminary data.</text>
</comment>
<sequence length="754" mass="88160">MQFSDLPPEIIQIIIDSLPLDWLGYLKNSPEWISHFAFRAYYRNISHFPRYQARSPPEGDPCYYNILDESKSPFELDFEKFVNFWNFDELRSFFHTHPHFSPSQIAFENADSLIRFNNLYKGVVESAERVIICTLHPIPDNEMISLRKVPHLIYRAWWTKRPDEDLFPVEDETYLESFRDVIDKVGLVEVDCIPTPRGHFRSLSFEAGVLNGDEIHKVELPEFLTYIELKTWMGNDSVKKLKLESANHVKHISFKDGYFDGFDSIELPKGLKTLQLRNCSMLGFTHFDAFDYLNTLIIEYGSSPKFCYDCFINTVLPNSLKKLVVRIDPYLYRIDEEFIPQHQEFFDHEKRFIVDYRVKLPKKLVEFHLDGYGYIAINHTWKMPDIISRLVLLNIPKIANFEKLHLPLHLKVFFFESLDLISLEGIQFPENCEVLATRNAYLSKEAFHTCNLLKLRKLKTLSLSNEQSCLGYLHDWLLSEADFSHLTAIRRINLSGIKSSAGFAMKVPNELEDLTIVETSINSISPSFEFPIYLRNFRVACFHLNSNILNNLPCCLENLSVHAAHAEPLHESFKNFYRLRNVELDFPIDNTSFANMHLERFQGISNLTLHTAMTHLDTSQLPPSLINLRLSAPLTSIDGDFQRLKNLRCLGLWYCNPGRIYENRGCLLSLSPSLAVLALEKCEGYRFNLVEWTTSLNWLGVDFFEKPCIDDIVEMCEFYVRYKKTYIDLNFKDPRLEVYDRRWVQSHNKVKKCE</sequence>
<gene>
    <name evidence="1" type="ORF">J8A68_003254</name>
</gene>
<dbReference type="EMBL" id="JAGSYN010000142">
    <property type="protein sequence ID" value="KAG7663254.1"/>
    <property type="molecule type" value="Genomic_DNA"/>
</dbReference>
<dbReference type="AlphaFoldDB" id="A0A8J5QA19"/>
<accession>A0A8J5QA19</accession>
<proteinExistence type="predicted"/>
<name>A0A8J5QA19_9ASCO</name>